<sequence length="166" mass="18029">MKFFVLLAVSVVLIESCPTSTTCPAGWTAFTREKGPWCVLVTKEKLDHSGAIASCESKGAILSGIASEEERLGFQKLAKELSLNYVWLGGLRTEACMKSKLTVTCTQSNSFVWTDGTTSTEFKWRNNAPDNAQLDNPFLGLTVSNGLLEDIYTASQLNGTVCGKYA</sequence>
<dbReference type="Gene3D" id="3.10.100.10">
    <property type="entry name" value="Mannose-Binding Protein A, subunit A"/>
    <property type="match status" value="1"/>
</dbReference>
<reference evidence="3" key="1">
    <citation type="submission" date="2022-11" db="EMBL/GenBank/DDBJ databases">
        <authorList>
            <person name="Kikuchi T."/>
        </authorList>
    </citation>
    <scope>NUCLEOTIDE SEQUENCE</scope>
    <source>
        <strain evidence="3">PS1010</strain>
    </source>
</reference>
<dbReference type="InterPro" id="IPR001304">
    <property type="entry name" value="C-type_lectin-like"/>
</dbReference>
<proteinExistence type="predicted"/>
<dbReference type="CDD" id="cd00037">
    <property type="entry name" value="CLECT"/>
    <property type="match status" value="1"/>
</dbReference>
<dbReference type="InterPro" id="IPR016187">
    <property type="entry name" value="CTDL_fold"/>
</dbReference>
<evidence type="ECO:0000256" key="1">
    <source>
        <dbReference type="SAM" id="SignalP"/>
    </source>
</evidence>
<dbReference type="SUPFAM" id="SSF56436">
    <property type="entry name" value="C-type lectin-like"/>
    <property type="match status" value="1"/>
</dbReference>
<evidence type="ECO:0000313" key="3">
    <source>
        <dbReference type="EMBL" id="CAI5451246.1"/>
    </source>
</evidence>
<gene>
    <name evidence="3" type="ORF">CAMP_LOCUS13883</name>
</gene>
<keyword evidence="4" id="KW-1185">Reference proteome</keyword>
<accession>A0A9P1IV21</accession>
<dbReference type="PANTHER" id="PTHR23124">
    <property type="entry name" value="C-TYPE LECTIN DOMAIN-CONTAINING PROTEIN-RELATED-RELATED"/>
    <property type="match status" value="1"/>
</dbReference>
<evidence type="ECO:0000313" key="4">
    <source>
        <dbReference type="Proteomes" id="UP001152747"/>
    </source>
</evidence>
<dbReference type="InterPro" id="IPR016186">
    <property type="entry name" value="C-type_lectin-like/link_sf"/>
</dbReference>
<dbReference type="SMART" id="SM00034">
    <property type="entry name" value="CLECT"/>
    <property type="match status" value="1"/>
</dbReference>
<comment type="caution">
    <text evidence="3">The sequence shown here is derived from an EMBL/GenBank/DDBJ whole genome shotgun (WGS) entry which is preliminary data.</text>
</comment>
<evidence type="ECO:0000259" key="2">
    <source>
        <dbReference type="PROSITE" id="PS50041"/>
    </source>
</evidence>
<dbReference type="Proteomes" id="UP001152747">
    <property type="component" value="Unassembled WGS sequence"/>
</dbReference>
<dbReference type="PROSITE" id="PS50041">
    <property type="entry name" value="C_TYPE_LECTIN_2"/>
    <property type="match status" value="1"/>
</dbReference>
<dbReference type="EMBL" id="CANHGI010000005">
    <property type="protein sequence ID" value="CAI5451246.1"/>
    <property type="molecule type" value="Genomic_DNA"/>
</dbReference>
<feature type="signal peptide" evidence="1">
    <location>
        <begin position="1"/>
        <end position="16"/>
    </location>
</feature>
<protein>
    <recommendedName>
        <fullName evidence="2">C-type lectin domain-containing protein</fullName>
    </recommendedName>
</protein>
<dbReference type="AlphaFoldDB" id="A0A9P1IV21"/>
<keyword evidence="1" id="KW-0732">Signal</keyword>
<feature type="chain" id="PRO_5040236239" description="C-type lectin domain-containing protein" evidence="1">
    <location>
        <begin position="17"/>
        <end position="166"/>
    </location>
</feature>
<organism evidence="3 4">
    <name type="scientific">Caenorhabditis angaria</name>
    <dbReference type="NCBI Taxonomy" id="860376"/>
    <lineage>
        <taxon>Eukaryota</taxon>
        <taxon>Metazoa</taxon>
        <taxon>Ecdysozoa</taxon>
        <taxon>Nematoda</taxon>
        <taxon>Chromadorea</taxon>
        <taxon>Rhabditida</taxon>
        <taxon>Rhabditina</taxon>
        <taxon>Rhabditomorpha</taxon>
        <taxon>Rhabditoidea</taxon>
        <taxon>Rhabditidae</taxon>
        <taxon>Peloderinae</taxon>
        <taxon>Caenorhabditis</taxon>
    </lineage>
</organism>
<name>A0A9P1IV21_9PELO</name>
<feature type="domain" description="C-type lectin" evidence="2">
    <location>
        <begin position="34"/>
        <end position="131"/>
    </location>
</feature>
<dbReference type="OrthoDB" id="6133475at2759"/>